<protein>
    <submittedName>
        <fullName evidence="1">Uncharacterized protein</fullName>
    </submittedName>
</protein>
<dbReference type="EMBL" id="JBHFFA010000002">
    <property type="protein sequence ID" value="KAL2642678.1"/>
    <property type="molecule type" value="Genomic_DNA"/>
</dbReference>
<name>A0ABD1Z5E3_9MARC</name>
<proteinExistence type="predicted"/>
<accession>A0ABD1Z5E3</accession>
<keyword evidence="2" id="KW-1185">Reference proteome</keyword>
<gene>
    <name evidence="1" type="ORF">R1flu_010265</name>
</gene>
<sequence length="79" mass="8919">MAYVRSTCRVDTAQAVDRADVVYRVYLFSGVWVERAVTLFLAVLKGVEYMAFAWRGSCPYGCAYGADPILQTCRFYPGF</sequence>
<dbReference type="AlphaFoldDB" id="A0ABD1Z5E3"/>
<reference evidence="1 2" key="1">
    <citation type="submission" date="2024-09" db="EMBL/GenBank/DDBJ databases">
        <title>Chromosome-scale assembly of Riccia fluitans.</title>
        <authorList>
            <person name="Paukszto L."/>
            <person name="Sawicki J."/>
            <person name="Karawczyk K."/>
            <person name="Piernik-Szablinska J."/>
            <person name="Szczecinska M."/>
            <person name="Mazdziarz M."/>
        </authorList>
    </citation>
    <scope>NUCLEOTIDE SEQUENCE [LARGE SCALE GENOMIC DNA]</scope>
    <source>
        <strain evidence="1">Rf_01</strain>
        <tissue evidence="1">Aerial parts of the thallus</tissue>
    </source>
</reference>
<comment type="caution">
    <text evidence="1">The sequence shown here is derived from an EMBL/GenBank/DDBJ whole genome shotgun (WGS) entry which is preliminary data.</text>
</comment>
<organism evidence="1 2">
    <name type="scientific">Riccia fluitans</name>
    <dbReference type="NCBI Taxonomy" id="41844"/>
    <lineage>
        <taxon>Eukaryota</taxon>
        <taxon>Viridiplantae</taxon>
        <taxon>Streptophyta</taxon>
        <taxon>Embryophyta</taxon>
        <taxon>Marchantiophyta</taxon>
        <taxon>Marchantiopsida</taxon>
        <taxon>Marchantiidae</taxon>
        <taxon>Marchantiales</taxon>
        <taxon>Ricciaceae</taxon>
        <taxon>Riccia</taxon>
    </lineage>
</organism>
<evidence type="ECO:0000313" key="2">
    <source>
        <dbReference type="Proteomes" id="UP001605036"/>
    </source>
</evidence>
<dbReference type="Proteomes" id="UP001605036">
    <property type="component" value="Unassembled WGS sequence"/>
</dbReference>
<evidence type="ECO:0000313" key="1">
    <source>
        <dbReference type="EMBL" id="KAL2642678.1"/>
    </source>
</evidence>